<dbReference type="FunFam" id="3.20.20.140:FF:000005">
    <property type="entry name" value="TatD family hydrolase"/>
    <property type="match status" value="1"/>
</dbReference>
<keyword evidence="1 3" id="KW-0479">Metal-binding</keyword>
<dbReference type="PANTHER" id="PTHR46124:SF2">
    <property type="entry name" value="D-AMINOACYL-TRNA DEACYLASE"/>
    <property type="match status" value="1"/>
</dbReference>
<dbReference type="PIRSF" id="PIRSF005902">
    <property type="entry name" value="DNase_TatD"/>
    <property type="match status" value="1"/>
</dbReference>
<dbReference type="InterPro" id="IPR015991">
    <property type="entry name" value="TatD/YcfH-like"/>
</dbReference>
<dbReference type="NCBIfam" id="TIGR00010">
    <property type="entry name" value="YchF/TatD family DNA exonuclease"/>
    <property type="match status" value="1"/>
</dbReference>
<gene>
    <name evidence="4" type="ORF">ENL19_00250</name>
</gene>
<dbReference type="GO" id="GO:0016788">
    <property type="term" value="F:hydrolase activity, acting on ester bonds"/>
    <property type="evidence" value="ECO:0007669"/>
    <property type="project" value="InterPro"/>
</dbReference>
<dbReference type="PROSITE" id="PS01091">
    <property type="entry name" value="TATD_3"/>
    <property type="match status" value="1"/>
</dbReference>
<evidence type="ECO:0000313" key="4">
    <source>
        <dbReference type="EMBL" id="HHE04473.1"/>
    </source>
</evidence>
<dbReference type="PANTHER" id="PTHR46124">
    <property type="entry name" value="D-AMINOACYL-TRNA DEACYLASE"/>
    <property type="match status" value="1"/>
</dbReference>
<dbReference type="GO" id="GO:0046872">
    <property type="term" value="F:metal ion binding"/>
    <property type="evidence" value="ECO:0007669"/>
    <property type="project" value="UniProtKB-KW"/>
</dbReference>
<dbReference type="AlphaFoldDB" id="A0A7C5HFR8"/>
<dbReference type="EMBL" id="DRTB01000020">
    <property type="protein sequence ID" value="HHE04473.1"/>
    <property type="molecule type" value="Genomic_DNA"/>
</dbReference>
<feature type="binding site" evidence="3">
    <location>
        <position position="200"/>
    </location>
    <ligand>
        <name>a divalent metal cation</name>
        <dbReference type="ChEBI" id="CHEBI:60240"/>
        <label>1</label>
    </ligand>
</feature>
<comment type="caution">
    <text evidence="4">The sequence shown here is derived from an EMBL/GenBank/DDBJ whole genome shotgun (WGS) entry which is preliminary data.</text>
</comment>
<protein>
    <submittedName>
        <fullName evidence="4">TatD family deoxyribonuclease</fullName>
    </submittedName>
</protein>
<reference evidence="4" key="1">
    <citation type="journal article" date="2020" name="mSystems">
        <title>Genome- and Community-Level Interaction Insights into Carbon Utilization and Element Cycling Functions of Hydrothermarchaeota in Hydrothermal Sediment.</title>
        <authorList>
            <person name="Zhou Z."/>
            <person name="Liu Y."/>
            <person name="Xu W."/>
            <person name="Pan J."/>
            <person name="Luo Z.H."/>
            <person name="Li M."/>
        </authorList>
    </citation>
    <scope>NUCLEOTIDE SEQUENCE [LARGE SCALE GENOMIC DNA]</scope>
    <source>
        <strain evidence="4">HyVt-74</strain>
    </source>
</reference>
<dbReference type="Proteomes" id="UP000886110">
    <property type="component" value="Unassembled WGS sequence"/>
</dbReference>
<evidence type="ECO:0000256" key="3">
    <source>
        <dbReference type="PIRSR" id="PIRSR005902-1"/>
    </source>
</evidence>
<dbReference type="InterPro" id="IPR001130">
    <property type="entry name" value="TatD-like"/>
</dbReference>
<dbReference type="InterPro" id="IPR032466">
    <property type="entry name" value="Metal_Hydrolase"/>
</dbReference>
<evidence type="ECO:0000256" key="2">
    <source>
        <dbReference type="ARBA" id="ARBA00022801"/>
    </source>
</evidence>
<proteinExistence type="predicted"/>
<dbReference type="InterPro" id="IPR018228">
    <property type="entry name" value="DNase_TatD-rel_CS"/>
</dbReference>
<name>A0A7C5HFR8_UNCW3</name>
<feature type="binding site" evidence="3">
    <location>
        <position position="7"/>
    </location>
    <ligand>
        <name>a divalent metal cation</name>
        <dbReference type="ChEBI" id="CHEBI:60240"/>
        <label>1</label>
    </ligand>
</feature>
<dbReference type="SUPFAM" id="SSF51556">
    <property type="entry name" value="Metallo-dependent hydrolases"/>
    <property type="match status" value="1"/>
</dbReference>
<keyword evidence="2" id="KW-0378">Hydrolase</keyword>
<dbReference type="CDD" id="cd01310">
    <property type="entry name" value="TatD_DNAse"/>
    <property type="match status" value="1"/>
</dbReference>
<feature type="binding site" evidence="3">
    <location>
        <position position="9"/>
    </location>
    <ligand>
        <name>a divalent metal cation</name>
        <dbReference type="ChEBI" id="CHEBI:60240"/>
        <label>1</label>
    </ligand>
</feature>
<accession>A0A7C5HFR8</accession>
<feature type="binding site" evidence="3">
    <location>
        <position position="93"/>
    </location>
    <ligand>
        <name>a divalent metal cation</name>
        <dbReference type="ChEBI" id="CHEBI:60240"/>
        <label>1</label>
    </ligand>
</feature>
<dbReference type="Gene3D" id="3.20.20.140">
    <property type="entry name" value="Metal-dependent hydrolases"/>
    <property type="match status" value="1"/>
</dbReference>
<feature type="binding site" evidence="3">
    <location>
        <position position="151"/>
    </location>
    <ligand>
        <name>a divalent metal cation</name>
        <dbReference type="ChEBI" id="CHEBI:60240"/>
        <label>2</label>
    </ligand>
</feature>
<sequence>MRICDSHCHLQDHKFSGDLQEVINNALNVGVECFIVPGWDIQSSKKAIKLSIVYEFIYPAGGIHPHDAKNYNRYAEDAIKEFLKEKKIVAIGEIGLDYYRDLSPRDVQRDVFKRQLKLAEQYNIPVIIHSRESMEDAISIVSAYNVTGVFHAFDGTIEQADRIIKMGYKIGIGGIATYKNSKINMAIKEVPLEGIIVETDSPYLSPHPQRGRRNEPAYIIYTLKWIAEVKSLSIDEVAEITYNNALSLFKI</sequence>
<dbReference type="Pfam" id="PF01026">
    <property type="entry name" value="TatD_DNase"/>
    <property type="match status" value="1"/>
</dbReference>
<evidence type="ECO:0000256" key="1">
    <source>
        <dbReference type="ARBA" id="ARBA00022723"/>
    </source>
</evidence>
<organism evidence="4">
    <name type="scientific">candidate division WOR-3 bacterium</name>
    <dbReference type="NCBI Taxonomy" id="2052148"/>
    <lineage>
        <taxon>Bacteria</taxon>
        <taxon>Bacteria division WOR-3</taxon>
    </lineage>
</organism>
<dbReference type="GO" id="GO:0004536">
    <property type="term" value="F:DNA nuclease activity"/>
    <property type="evidence" value="ECO:0007669"/>
    <property type="project" value="InterPro"/>
</dbReference>
<feature type="binding site" evidence="3">
    <location>
        <position position="129"/>
    </location>
    <ligand>
        <name>a divalent metal cation</name>
        <dbReference type="ChEBI" id="CHEBI:60240"/>
        <label>2</label>
    </ligand>
</feature>